<evidence type="ECO:0000256" key="1">
    <source>
        <dbReference type="ARBA" id="ARBA00010333"/>
    </source>
</evidence>
<evidence type="ECO:0000313" key="3">
    <source>
        <dbReference type="EMBL" id="ASJ98371.1"/>
    </source>
</evidence>
<dbReference type="SUPFAM" id="SSF53850">
    <property type="entry name" value="Periplasmic binding protein-like II"/>
    <property type="match status" value="1"/>
</dbReference>
<evidence type="ECO:0000256" key="2">
    <source>
        <dbReference type="SAM" id="SignalP"/>
    </source>
</evidence>
<evidence type="ECO:0000313" key="4">
    <source>
        <dbReference type="Proteomes" id="UP000198233"/>
    </source>
</evidence>
<dbReference type="Proteomes" id="UP000198233">
    <property type="component" value="Chromosome"/>
</dbReference>
<comment type="similarity">
    <text evidence="1">Belongs to the bacterial solute-binding protein 3 family.</text>
</comment>
<dbReference type="PANTHER" id="PTHR35936">
    <property type="entry name" value="MEMBRANE-BOUND LYTIC MUREIN TRANSGLYCOSYLASE F"/>
    <property type="match status" value="1"/>
</dbReference>
<proteinExistence type="inferred from homology"/>
<dbReference type="Gene3D" id="3.40.190.10">
    <property type="entry name" value="Periplasmic binding protein-like II"/>
    <property type="match status" value="2"/>
</dbReference>
<dbReference type="AlphaFoldDB" id="A0AAC9U526"/>
<keyword evidence="2" id="KW-0732">Signal</keyword>
<feature type="signal peptide" evidence="2">
    <location>
        <begin position="1"/>
        <end position="23"/>
    </location>
</feature>
<dbReference type="RefSeq" id="WP_088905732.1">
    <property type="nucleotide sequence ID" value="NZ_CP022272.1"/>
</dbReference>
<accession>A0AAC9U526</accession>
<sequence length="251" mass="28955">MSVWRFILACVCACWLLTPSAHAEPSQAEVIKVVTGNWPGYSTPDGDGYYLALMRKVFPTPQWQLQVDYVPFSRAIHMVKLQQVDVGLGFYIDEVNPEYYSDLPVEVDQVDAALTPELAAIWQDINSLKRKKVKAMLEYRYDTFIKVPMYYEEGSDLLQMLNHVNAGQIDAVLDYKRSLQGLASKLKRPQQYVIKENVLNPEVFFVFPQTEKGKRLKRSFNQAMLRLLASGELDRLFETYITHRSRVPQTH</sequence>
<dbReference type="EMBL" id="CP022272">
    <property type="protein sequence ID" value="ASJ98371.1"/>
    <property type="molecule type" value="Genomic_DNA"/>
</dbReference>
<dbReference type="PANTHER" id="PTHR35936:SF25">
    <property type="entry name" value="ABC TRANSPORTER SUBSTRATE-BINDING PROTEIN"/>
    <property type="match status" value="1"/>
</dbReference>
<protein>
    <submittedName>
        <fullName evidence="3">ABC transporter substrate-binding protein</fullName>
    </submittedName>
</protein>
<gene>
    <name evidence="3" type="ORF">CFF01_18225</name>
</gene>
<name>A0AAC9U526_9GAMM</name>
<feature type="chain" id="PRO_5042261389" evidence="2">
    <location>
        <begin position="24"/>
        <end position="251"/>
    </location>
</feature>
<organism evidence="3 4">
    <name type="scientific">Shewanella marisflavi</name>
    <dbReference type="NCBI Taxonomy" id="260364"/>
    <lineage>
        <taxon>Bacteria</taxon>
        <taxon>Pseudomonadati</taxon>
        <taxon>Pseudomonadota</taxon>
        <taxon>Gammaproteobacteria</taxon>
        <taxon>Alteromonadales</taxon>
        <taxon>Shewanellaceae</taxon>
        <taxon>Shewanella</taxon>
    </lineage>
</organism>
<dbReference type="KEGG" id="smav:CFF01_18225"/>
<reference evidence="3 4" key="1">
    <citation type="submission" date="2017-06" db="EMBL/GenBank/DDBJ databases">
        <title>Complete genome sequence of Shewanella marisflavi EP1 associated with anaerobic 2,4-dinitrotoluene reduction and salt tolerance.</title>
        <authorList>
            <person name="Huang J."/>
        </authorList>
    </citation>
    <scope>NUCLEOTIDE SEQUENCE [LARGE SCALE GENOMIC DNA]</scope>
    <source>
        <strain evidence="3 4">EP1</strain>
    </source>
</reference>